<keyword evidence="3" id="KW-1003">Cell membrane</keyword>
<sequence>MKKVLNSIKQKAKAISFDKDPTHEVDSLSSAFIWKTIFSRLPSTLVLDPSELPSDEVIQLLHCAILSREIYKDPSRRFLPPNLSNIVYECSESDYYRIPYFVINSDDLDIIFVVCRGSYCFKDFFVDFMAATVSYRGGQVHEGVFLTANNLFNSAKTIIRRLSEVSNNRKVIFTGHSLGGAVAAMCTEMFNAEMHDIDVKCVCFAPVASFTQDIWEISRSYIRTYILDGDFVPFISYYNAVHLPHNALPSLFRNQLNKAIQKRINKHAHQPEFQDIIRSQTDVVDEPYQLFPPGNAFLFKLVNEKEGIIEVQKINDHMRYFGQFVKELNELRHMMKVYRRWIIKYTVDFFKGDDELIDYYDLDRKKTKKMHKLKKRKSFDIIFMHDQFDIEEPYFWD</sequence>
<keyword evidence="9" id="KW-0442">Lipid degradation</keyword>
<evidence type="ECO:0000256" key="5">
    <source>
        <dbReference type="ARBA" id="ARBA00022692"/>
    </source>
</evidence>
<evidence type="ECO:0000256" key="1">
    <source>
        <dbReference type="ARBA" id="ARBA00001913"/>
    </source>
</evidence>
<evidence type="ECO:0000256" key="8">
    <source>
        <dbReference type="ARBA" id="ARBA00022837"/>
    </source>
</evidence>
<keyword evidence="17" id="KW-1185">Reference proteome</keyword>
<gene>
    <name evidence="16" type="ORF">M9Y10_037924</name>
</gene>
<comment type="catalytic activity">
    <reaction evidence="13">
        <text>a 1,2-diacyl-sn-glycerol + H2O = a 2-acylglycerol + a fatty acid + H(+)</text>
        <dbReference type="Rhea" id="RHEA:33275"/>
        <dbReference type="ChEBI" id="CHEBI:15377"/>
        <dbReference type="ChEBI" id="CHEBI:15378"/>
        <dbReference type="ChEBI" id="CHEBI:17389"/>
        <dbReference type="ChEBI" id="CHEBI:17815"/>
        <dbReference type="ChEBI" id="CHEBI:28868"/>
        <dbReference type="EC" id="3.1.1.116"/>
    </reaction>
    <physiologicalReaction direction="left-to-right" evidence="13">
        <dbReference type="Rhea" id="RHEA:33276"/>
    </physiologicalReaction>
</comment>
<organism evidence="16 17">
    <name type="scientific">Tritrichomonas musculus</name>
    <dbReference type="NCBI Taxonomy" id="1915356"/>
    <lineage>
        <taxon>Eukaryota</taxon>
        <taxon>Metamonada</taxon>
        <taxon>Parabasalia</taxon>
        <taxon>Tritrichomonadida</taxon>
        <taxon>Tritrichomonadidae</taxon>
        <taxon>Tritrichomonas</taxon>
    </lineage>
</organism>
<comment type="caution">
    <text evidence="16">The sequence shown here is derived from an EMBL/GenBank/DDBJ whole genome shotgun (WGS) entry which is preliminary data.</text>
</comment>
<keyword evidence="10" id="KW-1133">Transmembrane helix</keyword>
<feature type="domain" description="Fungal lipase-type" evidence="15">
    <location>
        <begin position="112"/>
        <end position="237"/>
    </location>
</feature>
<dbReference type="InterPro" id="IPR029058">
    <property type="entry name" value="AB_hydrolase_fold"/>
</dbReference>
<evidence type="ECO:0000256" key="4">
    <source>
        <dbReference type="ARBA" id="ARBA00022553"/>
    </source>
</evidence>
<dbReference type="CDD" id="cd00519">
    <property type="entry name" value="Lipase_3"/>
    <property type="match status" value="1"/>
</dbReference>
<dbReference type="InterPro" id="IPR052214">
    <property type="entry name" value="DAG_Lipase-Related"/>
</dbReference>
<keyword evidence="5" id="KW-0812">Transmembrane</keyword>
<name>A0ABR2K7M8_9EUKA</name>
<keyword evidence="4" id="KW-0597">Phosphoprotein</keyword>
<keyword evidence="8" id="KW-0106">Calcium</keyword>
<evidence type="ECO:0000313" key="17">
    <source>
        <dbReference type="Proteomes" id="UP001470230"/>
    </source>
</evidence>
<evidence type="ECO:0000256" key="7">
    <source>
        <dbReference type="ARBA" id="ARBA00022801"/>
    </source>
</evidence>
<evidence type="ECO:0000256" key="10">
    <source>
        <dbReference type="ARBA" id="ARBA00022989"/>
    </source>
</evidence>
<dbReference type="SUPFAM" id="SSF53474">
    <property type="entry name" value="alpha/beta-Hydrolases"/>
    <property type="match status" value="1"/>
</dbReference>
<dbReference type="PANTHER" id="PTHR45792:SF8">
    <property type="entry name" value="DIACYLGLYCEROL LIPASE-ALPHA"/>
    <property type="match status" value="1"/>
</dbReference>
<protein>
    <recommendedName>
        <fullName evidence="14">sn-1-specific diacylglycerol lipase</fullName>
        <ecNumber evidence="14">3.1.1.116</ecNumber>
    </recommendedName>
</protein>
<evidence type="ECO:0000256" key="13">
    <source>
        <dbReference type="ARBA" id="ARBA00024531"/>
    </source>
</evidence>
<comment type="subcellular location">
    <subcellularLocation>
        <location evidence="2">Cell membrane</location>
        <topology evidence="2">Multi-pass membrane protein</topology>
    </subcellularLocation>
</comment>
<reference evidence="16 17" key="1">
    <citation type="submission" date="2024-04" db="EMBL/GenBank/DDBJ databases">
        <title>Tritrichomonas musculus Genome.</title>
        <authorList>
            <person name="Alves-Ferreira E."/>
            <person name="Grigg M."/>
            <person name="Lorenzi H."/>
            <person name="Galac M."/>
        </authorList>
    </citation>
    <scope>NUCLEOTIDE SEQUENCE [LARGE SCALE GENOMIC DNA]</scope>
    <source>
        <strain evidence="16 17">EAF2021</strain>
    </source>
</reference>
<keyword evidence="7" id="KW-0378">Hydrolase</keyword>
<evidence type="ECO:0000256" key="12">
    <source>
        <dbReference type="ARBA" id="ARBA00023136"/>
    </source>
</evidence>
<evidence type="ECO:0000256" key="2">
    <source>
        <dbReference type="ARBA" id="ARBA00004651"/>
    </source>
</evidence>
<evidence type="ECO:0000256" key="11">
    <source>
        <dbReference type="ARBA" id="ARBA00023098"/>
    </source>
</evidence>
<proteinExistence type="predicted"/>
<accession>A0ABR2K7M8</accession>
<dbReference type="Pfam" id="PF01764">
    <property type="entry name" value="Lipase_3"/>
    <property type="match status" value="1"/>
</dbReference>
<dbReference type="Proteomes" id="UP001470230">
    <property type="component" value="Unassembled WGS sequence"/>
</dbReference>
<evidence type="ECO:0000256" key="6">
    <source>
        <dbReference type="ARBA" id="ARBA00022723"/>
    </source>
</evidence>
<keyword evidence="12" id="KW-0472">Membrane</keyword>
<dbReference type="EMBL" id="JAPFFF010000006">
    <property type="protein sequence ID" value="KAK8886891.1"/>
    <property type="molecule type" value="Genomic_DNA"/>
</dbReference>
<evidence type="ECO:0000256" key="14">
    <source>
        <dbReference type="ARBA" id="ARBA00026104"/>
    </source>
</evidence>
<keyword evidence="11" id="KW-0443">Lipid metabolism</keyword>
<dbReference type="EC" id="3.1.1.116" evidence="14"/>
<keyword evidence="6" id="KW-0479">Metal-binding</keyword>
<dbReference type="InterPro" id="IPR002921">
    <property type="entry name" value="Fungal_lipase-type"/>
</dbReference>
<evidence type="ECO:0000256" key="9">
    <source>
        <dbReference type="ARBA" id="ARBA00022963"/>
    </source>
</evidence>
<dbReference type="Gene3D" id="3.40.50.1820">
    <property type="entry name" value="alpha/beta hydrolase"/>
    <property type="match status" value="1"/>
</dbReference>
<comment type="cofactor">
    <cofactor evidence="1">
        <name>Ca(2+)</name>
        <dbReference type="ChEBI" id="CHEBI:29108"/>
    </cofactor>
</comment>
<dbReference type="PANTHER" id="PTHR45792">
    <property type="entry name" value="DIACYLGLYCEROL LIPASE HOMOLOG-RELATED"/>
    <property type="match status" value="1"/>
</dbReference>
<evidence type="ECO:0000313" key="16">
    <source>
        <dbReference type="EMBL" id="KAK8886891.1"/>
    </source>
</evidence>
<evidence type="ECO:0000256" key="3">
    <source>
        <dbReference type="ARBA" id="ARBA00022475"/>
    </source>
</evidence>
<evidence type="ECO:0000259" key="15">
    <source>
        <dbReference type="Pfam" id="PF01764"/>
    </source>
</evidence>